<feature type="region of interest" description="Disordered" evidence="7">
    <location>
        <begin position="365"/>
        <end position="433"/>
    </location>
</feature>
<dbReference type="AlphaFoldDB" id="A4RTU3"/>
<dbReference type="KEGG" id="olu:OSTLU_30385"/>
<dbReference type="GeneID" id="5001042"/>
<keyword evidence="3 6" id="KW-0812">Transmembrane</keyword>
<dbReference type="GO" id="GO:0015297">
    <property type="term" value="F:antiporter activity"/>
    <property type="evidence" value="ECO:0007669"/>
    <property type="project" value="InterPro"/>
</dbReference>
<evidence type="ECO:0000256" key="3">
    <source>
        <dbReference type="ARBA" id="ARBA00022692"/>
    </source>
</evidence>
<comment type="caution">
    <text evidence="6">Lacks conserved residue(s) required for the propagation of feature annotation.</text>
</comment>
<protein>
    <recommendedName>
        <fullName evidence="6">Protein DETOXIFICATION</fullName>
    </recommendedName>
    <alternativeName>
        <fullName evidence="6">Multidrug and toxic compound extrusion protein</fullName>
    </alternativeName>
</protein>
<comment type="similarity">
    <text evidence="2 6">Belongs to the multi antimicrobial extrusion (MATE) (TC 2.A.66.1) family.</text>
</comment>
<dbReference type="GO" id="GO:0042910">
    <property type="term" value="F:xenobiotic transmembrane transporter activity"/>
    <property type="evidence" value="ECO:0007669"/>
    <property type="project" value="InterPro"/>
</dbReference>
<feature type="chain" id="PRO_5002672890" description="Protein DETOXIFICATION" evidence="8">
    <location>
        <begin position="19"/>
        <end position="459"/>
    </location>
</feature>
<dbReference type="Gramene" id="ABO95138">
    <property type="protein sequence ID" value="ABO95138"/>
    <property type="gene ID" value="OSTLU_30385"/>
</dbReference>
<feature type="transmembrane region" description="Helical" evidence="6">
    <location>
        <begin position="195"/>
        <end position="218"/>
    </location>
</feature>
<accession>A4RTU3</accession>
<evidence type="ECO:0000256" key="4">
    <source>
        <dbReference type="ARBA" id="ARBA00022989"/>
    </source>
</evidence>
<dbReference type="InterPro" id="IPR002528">
    <property type="entry name" value="MATE_fam"/>
</dbReference>
<keyword evidence="4 6" id="KW-1133">Transmembrane helix</keyword>
<keyword evidence="8" id="KW-0732">Signal</keyword>
<dbReference type="PANTHER" id="PTHR42893">
    <property type="entry name" value="PROTEIN DETOXIFICATION 44, CHLOROPLASTIC-RELATED"/>
    <property type="match status" value="1"/>
</dbReference>
<keyword evidence="5 6" id="KW-0472">Membrane</keyword>
<proteinExistence type="inferred from homology"/>
<evidence type="ECO:0000313" key="9">
    <source>
        <dbReference type="EMBL" id="ABO95138.1"/>
    </source>
</evidence>
<evidence type="ECO:0000256" key="7">
    <source>
        <dbReference type="SAM" id="MobiDB-lite"/>
    </source>
</evidence>
<sequence>MCAALAMALALVSGTASAIACAATLTPSARGAFRLTPEVAALANEMFPWVLGATPFAMAFESAMGTVCGIGRVETATRWSAGKAAADAAATLAALGLGRGDAAKMRWIGVGTFAVSVAQAGLGWWLVSTTTPRGWDEPLAPRATSARRLGAAETFGFLANGASMVARSILLQSSFFVAVVVAARNLEPSGLAAHHIVVSLWMVCSYVVDGFATCATVIGSRLFGAGRKDELVRLSHTLVAWGVVTGFVFSAALVAGESAIPSVFTRDAKTKEALLGSGVWRVLVLAQPINAAVFVYDGFIYATHSFSFVREVMATGVGLVFLPTLYLANRPLVSLKGIWTAKLALNAWRVAWLAGRVHVWLPRQEMSPRDDNGENESESDSDDDEEAAHYEPLLPGNESEEDVESVTPQTNDVQYESSLKPSKIKAKGLSPIRTPELAMARASSLRASAGEFAPSSSVL</sequence>
<dbReference type="RefSeq" id="XP_001416845.1">
    <property type="nucleotide sequence ID" value="XM_001416808.1"/>
</dbReference>
<dbReference type="eggNOG" id="KOG1347">
    <property type="taxonomic scope" value="Eukaryota"/>
</dbReference>
<keyword evidence="10" id="KW-1185">Reference proteome</keyword>
<comment type="subcellular location">
    <subcellularLocation>
        <location evidence="1">Membrane</location>
        <topology evidence="1">Multi-pass membrane protein</topology>
    </subcellularLocation>
</comment>
<feature type="transmembrane region" description="Helical" evidence="6">
    <location>
        <begin position="46"/>
        <end position="70"/>
    </location>
</feature>
<feature type="compositionally biased region" description="Polar residues" evidence="7">
    <location>
        <begin position="406"/>
        <end position="420"/>
    </location>
</feature>
<dbReference type="Pfam" id="PF01554">
    <property type="entry name" value="MatE"/>
    <property type="match status" value="1"/>
</dbReference>
<feature type="signal peptide" evidence="8">
    <location>
        <begin position="1"/>
        <end position="18"/>
    </location>
</feature>
<gene>
    <name evidence="9" type="ORF">OSTLU_30385</name>
</gene>
<evidence type="ECO:0000256" key="6">
    <source>
        <dbReference type="RuleBase" id="RU004914"/>
    </source>
</evidence>
<feature type="transmembrane region" description="Helical" evidence="6">
    <location>
        <begin position="280"/>
        <end position="302"/>
    </location>
</feature>
<organism evidence="9 10">
    <name type="scientific">Ostreococcus lucimarinus (strain CCE9901)</name>
    <dbReference type="NCBI Taxonomy" id="436017"/>
    <lineage>
        <taxon>Eukaryota</taxon>
        <taxon>Viridiplantae</taxon>
        <taxon>Chlorophyta</taxon>
        <taxon>Mamiellophyceae</taxon>
        <taxon>Mamiellales</taxon>
        <taxon>Bathycoccaceae</taxon>
        <taxon>Ostreococcus</taxon>
    </lineage>
</organism>
<dbReference type="HOGENOM" id="CLU_596411_0_0_1"/>
<feature type="compositionally biased region" description="Acidic residues" evidence="7">
    <location>
        <begin position="373"/>
        <end position="386"/>
    </location>
</feature>
<dbReference type="EMBL" id="CP000583">
    <property type="protein sequence ID" value="ABO95138.1"/>
    <property type="molecule type" value="Genomic_DNA"/>
</dbReference>
<dbReference type="OrthoDB" id="2126698at2759"/>
<feature type="transmembrane region" description="Helical" evidence="6">
    <location>
        <begin position="164"/>
        <end position="183"/>
    </location>
</feature>
<feature type="transmembrane region" description="Helical" evidence="6">
    <location>
        <begin position="238"/>
        <end position="260"/>
    </location>
</feature>
<evidence type="ECO:0000256" key="5">
    <source>
        <dbReference type="ARBA" id="ARBA00023136"/>
    </source>
</evidence>
<dbReference type="GO" id="GO:0016020">
    <property type="term" value="C:membrane"/>
    <property type="evidence" value="ECO:0007669"/>
    <property type="project" value="UniProtKB-SubCell"/>
</dbReference>
<evidence type="ECO:0000256" key="1">
    <source>
        <dbReference type="ARBA" id="ARBA00004141"/>
    </source>
</evidence>
<feature type="transmembrane region" description="Helical" evidence="6">
    <location>
        <begin position="107"/>
        <end position="127"/>
    </location>
</feature>
<name>A4RTU3_OSTLU</name>
<evidence type="ECO:0000313" key="10">
    <source>
        <dbReference type="Proteomes" id="UP000001568"/>
    </source>
</evidence>
<dbReference type="PANTHER" id="PTHR42893:SF46">
    <property type="entry name" value="PROTEIN DETOXIFICATION 44, CHLOROPLASTIC"/>
    <property type="match status" value="1"/>
</dbReference>
<evidence type="ECO:0000256" key="8">
    <source>
        <dbReference type="SAM" id="SignalP"/>
    </source>
</evidence>
<evidence type="ECO:0000256" key="2">
    <source>
        <dbReference type="ARBA" id="ARBA00010199"/>
    </source>
</evidence>
<feature type="transmembrane region" description="Helical" evidence="6">
    <location>
        <begin position="308"/>
        <end position="328"/>
    </location>
</feature>
<dbReference type="Proteomes" id="UP000001568">
    <property type="component" value="Chromosome 3"/>
</dbReference>
<reference evidence="9 10" key="1">
    <citation type="journal article" date="2007" name="Proc. Natl. Acad. Sci. U.S.A.">
        <title>The tiny eukaryote Ostreococcus provides genomic insights into the paradox of plankton speciation.</title>
        <authorList>
            <person name="Palenik B."/>
            <person name="Grimwood J."/>
            <person name="Aerts A."/>
            <person name="Rouze P."/>
            <person name="Salamov A."/>
            <person name="Putnam N."/>
            <person name="Dupont C."/>
            <person name="Jorgensen R."/>
            <person name="Derelle E."/>
            <person name="Rombauts S."/>
            <person name="Zhou K."/>
            <person name="Otillar R."/>
            <person name="Merchant S.S."/>
            <person name="Podell S."/>
            <person name="Gaasterland T."/>
            <person name="Napoli C."/>
            <person name="Gendler K."/>
            <person name="Manuell A."/>
            <person name="Tai V."/>
            <person name="Vallon O."/>
            <person name="Piganeau G."/>
            <person name="Jancek S."/>
            <person name="Heijde M."/>
            <person name="Jabbari K."/>
            <person name="Bowler C."/>
            <person name="Lohr M."/>
            <person name="Robbens S."/>
            <person name="Werner G."/>
            <person name="Dubchak I."/>
            <person name="Pazour G.J."/>
            <person name="Ren Q."/>
            <person name="Paulsen I."/>
            <person name="Delwiche C."/>
            <person name="Schmutz J."/>
            <person name="Rokhsar D."/>
            <person name="Van de Peer Y."/>
            <person name="Moreau H."/>
            <person name="Grigoriev I.V."/>
        </authorList>
    </citation>
    <scope>NUCLEOTIDE SEQUENCE [LARGE SCALE GENOMIC DNA]</scope>
    <source>
        <strain evidence="9 10">CCE9901</strain>
    </source>
</reference>
<dbReference type="InterPro" id="IPR044644">
    <property type="entry name" value="DinF-like"/>
</dbReference>